<dbReference type="Proteomes" id="UP000741863">
    <property type="component" value="Unassembled WGS sequence"/>
</dbReference>
<feature type="coiled-coil region" evidence="1">
    <location>
        <begin position="80"/>
        <end position="107"/>
    </location>
</feature>
<dbReference type="RefSeq" id="WP_204698825.1">
    <property type="nucleotide sequence ID" value="NZ_JAFBEC010000009.1"/>
</dbReference>
<dbReference type="NCBIfam" id="NF047498">
    <property type="entry name" value="LIC_12616_fam"/>
    <property type="match status" value="1"/>
</dbReference>
<keyword evidence="4" id="KW-1185">Reference proteome</keyword>
<evidence type="ECO:0000313" key="4">
    <source>
        <dbReference type="Proteomes" id="UP000741863"/>
    </source>
</evidence>
<protein>
    <recommendedName>
        <fullName evidence="2">Phage neck terminator protein gp12-like domain-containing protein</fullName>
    </recommendedName>
</protein>
<name>A0ABS2PFF2_9BACL</name>
<evidence type="ECO:0000313" key="3">
    <source>
        <dbReference type="EMBL" id="MBM7634076.1"/>
    </source>
</evidence>
<reference evidence="3 4" key="1">
    <citation type="submission" date="2021-01" db="EMBL/GenBank/DDBJ databases">
        <title>Genomic Encyclopedia of Type Strains, Phase IV (KMG-IV): sequencing the most valuable type-strain genomes for metagenomic binning, comparative biology and taxonomic classification.</title>
        <authorList>
            <person name="Goeker M."/>
        </authorList>
    </citation>
    <scope>NUCLEOTIDE SEQUENCE [LARGE SCALE GENOMIC DNA]</scope>
    <source>
        <strain evidence="3 4">DSM 25540</strain>
    </source>
</reference>
<evidence type="ECO:0000259" key="2">
    <source>
        <dbReference type="Pfam" id="PF23961"/>
    </source>
</evidence>
<keyword evidence="1" id="KW-0175">Coiled coil</keyword>
<sequence length="163" mass="18771">MKRSELLDKLLWLVWDETELIMVDVESDHPRPDNYPYVARKITSPWSSSSESERFEEAEDGVRVVVTSQPTLTLSLTVYSDKKDEALDSADELLKALKRNYMQLSEQGIVLANFEPMTDRTVFGDITYEHRIGFDVQIRIEDEYSYIVEAIDTVISNEEAIGE</sequence>
<evidence type="ECO:0000256" key="1">
    <source>
        <dbReference type="SAM" id="Coils"/>
    </source>
</evidence>
<gene>
    <name evidence="3" type="ORF">JOD17_003176</name>
</gene>
<dbReference type="EMBL" id="JAFBEC010000009">
    <property type="protein sequence ID" value="MBM7634076.1"/>
    <property type="molecule type" value="Genomic_DNA"/>
</dbReference>
<dbReference type="InterPro" id="IPR057087">
    <property type="entry name" value="Gp12-like"/>
</dbReference>
<dbReference type="Pfam" id="PF23961">
    <property type="entry name" value="Phage_tail_terminator_9"/>
    <property type="match status" value="1"/>
</dbReference>
<organism evidence="3 4">
    <name type="scientific">Geomicrobium sediminis</name>
    <dbReference type="NCBI Taxonomy" id="1347788"/>
    <lineage>
        <taxon>Bacteria</taxon>
        <taxon>Bacillati</taxon>
        <taxon>Bacillota</taxon>
        <taxon>Bacilli</taxon>
        <taxon>Bacillales</taxon>
        <taxon>Geomicrobium</taxon>
    </lineage>
</organism>
<comment type="caution">
    <text evidence="3">The sequence shown here is derived from an EMBL/GenBank/DDBJ whole genome shotgun (WGS) entry which is preliminary data.</text>
</comment>
<proteinExistence type="predicted"/>
<feature type="domain" description="Phage neck terminator protein gp12-like" evidence="2">
    <location>
        <begin position="23"/>
        <end position="154"/>
    </location>
</feature>
<accession>A0ABS2PFF2</accession>